<protein>
    <submittedName>
        <fullName evidence="2">Uncharacterized protein</fullName>
    </submittedName>
</protein>
<evidence type="ECO:0000313" key="3">
    <source>
        <dbReference type="Proteomes" id="UP000024635"/>
    </source>
</evidence>
<feature type="region of interest" description="Disordered" evidence="1">
    <location>
        <begin position="69"/>
        <end position="107"/>
    </location>
</feature>
<organism evidence="2 3">
    <name type="scientific">Ancylostoma ceylanicum</name>
    <dbReference type="NCBI Taxonomy" id="53326"/>
    <lineage>
        <taxon>Eukaryota</taxon>
        <taxon>Metazoa</taxon>
        <taxon>Ecdysozoa</taxon>
        <taxon>Nematoda</taxon>
        <taxon>Chromadorea</taxon>
        <taxon>Rhabditida</taxon>
        <taxon>Rhabditina</taxon>
        <taxon>Rhabditomorpha</taxon>
        <taxon>Strongyloidea</taxon>
        <taxon>Ancylostomatidae</taxon>
        <taxon>Ancylostomatinae</taxon>
        <taxon>Ancylostoma</taxon>
    </lineage>
</organism>
<proteinExistence type="predicted"/>
<reference evidence="3" key="1">
    <citation type="journal article" date="2015" name="Nat. Genet.">
        <title>The genome and transcriptome of the zoonotic hookworm Ancylostoma ceylanicum identify infection-specific gene families.</title>
        <authorList>
            <person name="Schwarz E.M."/>
            <person name="Hu Y."/>
            <person name="Antoshechkin I."/>
            <person name="Miller M.M."/>
            <person name="Sternberg P.W."/>
            <person name="Aroian R.V."/>
        </authorList>
    </citation>
    <scope>NUCLEOTIDE SEQUENCE</scope>
    <source>
        <strain evidence="3">HY135</strain>
    </source>
</reference>
<dbReference type="AlphaFoldDB" id="A0A016U820"/>
<sequence>MQGLLRTDVLYRFSSSSQGACAFPRLPFLDYGDSQDCACPRVTFPRGSRINTVRAFHSVQSPSLRYHLNSAQPQWPNGPADEDAVLPSTRMSYTPSSSPPEVHVEPP</sequence>
<evidence type="ECO:0000313" key="2">
    <source>
        <dbReference type="EMBL" id="EYC10758.1"/>
    </source>
</evidence>
<evidence type="ECO:0000256" key="1">
    <source>
        <dbReference type="SAM" id="MobiDB-lite"/>
    </source>
</evidence>
<gene>
    <name evidence="2" type="primary">Acey_s0053.g2280</name>
    <name evidence="2" type="ORF">Y032_0053g2280</name>
</gene>
<dbReference type="EMBL" id="JARK01001389">
    <property type="protein sequence ID" value="EYC10758.1"/>
    <property type="molecule type" value="Genomic_DNA"/>
</dbReference>
<dbReference type="Proteomes" id="UP000024635">
    <property type="component" value="Unassembled WGS sequence"/>
</dbReference>
<keyword evidence="3" id="KW-1185">Reference proteome</keyword>
<comment type="caution">
    <text evidence="2">The sequence shown here is derived from an EMBL/GenBank/DDBJ whole genome shotgun (WGS) entry which is preliminary data.</text>
</comment>
<name>A0A016U820_9BILA</name>
<accession>A0A016U820</accession>